<organism evidence="4 5">
    <name type="scientific">Cinnamomum micranthum f. kanehirae</name>
    <dbReference type="NCBI Taxonomy" id="337451"/>
    <lineage>
        <taxon>Eukaryota</taxon>
        <taxon>Viridiplantae</taxon>
        <taxon>Streptophyta</taxon>
        <taxon>Embryophyta</taxon>
        <taxon>Tracheophyta</taxon>
        <taxon>Spermatophyta</taxon>
        <taxon>Magnoliopsida</taxon>
        <taxon>Magnoliidae</taxon>
        <taxon>Laurales</taxon>
        <taxon>Lauraceae</taxon>
        <taxon>Cinnamomum</taxon>
    </lineage>
</organism>
<feature type="region of interest" description="Disordered" evidence="2">
    <location>
        <begin position="95"/>
        <end position="129"/>
    </location>
</feature>
<feature type="domain" description="CP12" evidence="3">
    <location>
        <begin position="60"/>
        <end position="129"/>
    </location>
</feature>
<dbReference type="InterPro" id="IPR003823">
    <property type="entry name" value="CP12_dom"/>
</dbReference>
<dbReference type="Proteomes" id="UP000283530">
    <property type="component" value="Unassembled WGS sequence"/>
</dbReference>
<keyword evidence="5" id="KW-1185">Reference proteome</keyword>
<protein>
    <submittedName>
        <fullName evidence="4">Calvin cycle protein CP12-2, chloroplastic</fullName>
    </submittedName>
</protein>
<dbReference type="GO" id="GO:0009507">
    <property type="term" value="C:chloroplast"/>
    <property type="evidence" value="ECO:0007669"/>
    <property type="project" value="TreeGrafter"/>
</dbReference>
<dbReference type="GO" id="GO:0080153">
    <property type="term" value="P:negative regulation of reductive pentose-phosphate cycle"/>
    <property type="evidence" value="ECO:0007669"/>
    <property type="project" value="TreeGrafter"/>
</dbReference>
<evidence type="ECO:0000256" key="2">
    <source>
        <dbReference type="SAM" id="MobiDB-lite"/>
    </source>
</evidence>
<feature type="compositionally biased region" description="Basic and acidic residues" evidence="2">
    <location>
        <begin position="100"/>
        <end position="129"/>
    </location>
</feature>
<proteinExistence type="predicted"/>
<evidence type="ECO:0000256" key="1">
    <source>
        <dbReference type="PIRSR" id="PIRSR639314-50"/>
    </source>
</evidence>
<accession>A0A443PWT8</accession>
<dbReference type="SMART" id="SM01093">
    <property type="entry name" value="CP12"/>
    <property type="match status" value="1"/>
</dbReference>
<dbReference type="OrthoDB" id="4362at2759"/>
<dbReference type="PANTHER" id="PTHR33921">
    <property type="entry name" value="CALVIN CYCLE PROTEIN CP12-2, CHLOROPLASTIC"/>
    <property type="match status" value="1"/>
</dbReference>
<reference evidence="4 5" key="1">
    <citation type="journal article" date="2019" name="Nat. Plants">
        <title>Stout camphor tree genome fills gaps in understanding of flowering plant genome evolution.</title>
        <authorList>
            <person name="Chaw S.M."/>
            <person name="Liu Y.C."/>
            <person name="Wu Y.W."/>
            <person name="Wang H.Y."/>
            <person name="Lin C.I."/>
            <person name="Wu C.S."/>
            <person name="Ke H.M."/>
            <person name="Chang L.Y."/>
            <person name="Hsu C.Y."/>
            <person name="Yang H.T."/>
            <person name="Sudianto E."/>
            <person name="Hsu M.H."/>
            <person name="Wu K.P."/>
            <person name="Wang L.N."/>
            <person name="Leebens-Mack J.H."/>
            <person name="Tsai I.J."/>
        </authorList>
    </citation>
    <scope>NUCLEOTIDE SEQUENCE [LARGE SCALE GENOMIC DNA]</scope>
    <source>
        <strain evidence="5">cv. Chaw 1501</strain>
        <tissue evidence="4">Young leaves</tissue>
    </source>
</reference>
<name>A0A443PWT8_9MAGN</name>
<dbReference type="PANTHER" id="PTHR33921:SF15">
    <property type="entry name" value="CALVIN CYCLE PROTEIN CP12-2, CHLOROPLASTIC"/>
    <property type="match status" value="1"/>
</dbReference>
<dbReference type="EMBL" id="QPKB01000011">
    <property type="protein sequence ID" value="RWR95218.1"/>
    <property type="molecule type" value="Genomic_DNA"/>
</dbReference>
<dbReference type="Pfam" id="PF02672">
    <property type="entry name" value="CP12"/>
    <property type="match status" value="1"/>
</dbReference>
<comment type="caution">
    <text evidence="4">The sequence shown here is derived from an EMBL/GenBank/DDBJ whole genome shotgun (WGS) entry which is preliminary data.</text>
</comment>
<dbReference type="InterPro" id="IPR039314">
    <property type="entry name" value="CP12-like"/>
</dbReference>
<feature type="disulfide bond" evidence="1">
    <location>
        <begin position="115"/>
        <end position="124"/>
    </location>
</feature>
<keyword evidence="1" id="KW-1015">Disulfide bond</keyword>
<dbReference type="AlphaFoldDB" id="A0A443PWT8"/>
<dbReference type="STRING" id="337451.A0A443PWT8"/>
<feature type="disulfide bond" evidence="1">
    <location>
        <begin position="75"/>
        <end position="84"/>
    </location>
</feature>
<gene>
    <name evidence="4" type="ORF">CKAN_02455000</name>
</gene>
<evidence type="ECO:0000259" key="3">
    <source>
        <dbReference type="SMART" id="SM01093"/>
    </source>
</evidence>
<evidence type="ECO:0000313" key="5">
    <source>
        <dbReference type="Proteomes" id="UP000283530"/>
    </source>
</evidence>
<sequence length="129" mass="14224">MATTLAGLSLSTTNIVAKGDTPRPHNTLKFLKVTCPWKTSYQSHRMQVRMASTSSTPEKIAEKVEESIKKAEEACAGDPQTGECAAAWDEVEEVSAAASHARERQKESDPLENYCKDNPETDECKTYDN</sequence>
<evidence type="ECO:0000313" key="4">
    <source>
        <dbReference type="EMBL" id="RWR95218.1"/>
    </source>
</evidence>